<evidence type="ECO:0000313" key="1">
    <source>
        <dbReference type="EMBL" id="QIV94019.1"/>
    </source>
</evidence>
<reference evidence="1 2" key="1">
    <citation type="submission" date="2019-03" db="EMBL/GenBank/DDBJ databases">
        <title>Complete Genome Sequence of Allofrancisella frigidaquae Strain SYSU 10HL1970 Isolated from Water-Cooling Systems in China.</title>
        <authorList>
            <person name="Ohrman C."/>
            <person name="Uneklint I."/>
            <person name="Sjodin A."/>
        </authorList>
    </citation>
    <scope>NUCLEOTIDE SEQUENCE [LARGE SCALE GENOMIC DNA]</scope>
    <source>
        <strain evidence="1 2">SYSU 10HL1970</strain>
    </source>
</reference>
<name>A0A6M3HSA2_9GAMM</name>
<dbReference type="Proteomes" id="UP000503320">
    <property type="component" value="Chromosome"/>
</dbReference>
<dbReference type="EMBL" id="CP038017">
    <property type="protein sequence ID" value="QIV94019.1"/>
    <property type="molecule type" value="Genomic_DNA"/>
</dbReference>
<protein>
    <submittedName>
        <fullName evidence="1">Uncharacterized protein</fullName>
    </submittedName>
</protein>
<dbReference type="RefSeq" id="WP_172106267.1">
    <property type="nucleotide sequence ID" value="NZ_CP038017.1"/>
</dbReference>
<gene>
    <name evidence="1" type="ORF">E3E15_01050</name>
</gene>
<keyword evidence="2" id="KW-1185">Reference proteome</keyword>
<organism evidence="1 2">
    <name type="scientific">Allofrancisella frigidaquae</name>
    <dbReference type="NCBI Taxonomy" id="1085644"/>
    <lineage>
        <taxon>Bacteria</taxon>
        <taxon>Pseudomonadati</taxon>
        <taxon>Pseudomonadota</taxon>
        <taxon>Gammaproteobacteria</taxon>
        <taxon>Thiotrichales</taxon>
        <taxon>Francisellaceae</taxon>
        <taxon>Allofrancisella</taxon>
    </lineage>
</organism>
<dbReference type="AlphaFoldDB" id="A0A6M3HSA2"/>
<accession>A0A6M3HSA2</accession>
<dbReference type="KEGG" id="afri:E3E15_01050"/>
<proteinExistence type="predicted"/>
<evidence type="ECO:0000313" key="2">
    <source>
        <dbReference type="Proteomes" id="UP000503320"/>
    </source>
</evidence>
<sequence>MNKKENFAFKLMQWELWSQHSLLINKEFEKEFEKQKIFIYSAQCHIIYDYYCVEYMNAPISPTRKPKSNNFMSKTTPEDFMEKKLIEQYETAIRLFDIRNITTVEDSFTYPLEIPYDFETLYPKVRAAILHDVDNMISIHSKCLLAAKCLYEAIYIGTEETIELFRKDILSVSGPIEETVGKNTKECEEFLIGMSQMLERLISLKEQ</sequence>